<evidence type="ECO:0000313" key="1">
    <source>
        <dbReference type="EMBL" id="KAG1545495.1"/>
    </source>
</evidence>
<reference evidence="1" key="1">
    <citation type="journal article" date="2020" name="Microb. Genom.">
        <title>Genetic diversity of clinical and environmental Mucorales isolates obtained from an investigation of mucormycosis cases among solid organ transplant recipients.</title>
        <authorList>
            <person name="Nguyen M.H."/>
            <person name="Kaul D."/>
            <person name="Muto C."/>
            <person name="Cheng S.J."/>
            <person name="Richter R.A."/>
            <person name="Bruno V.M."/>
            <person name="Liu G."/>
            <person name="Beyhan S."/>
            <person name="Sundermann A.J."/>
            <person name="Mounaud S."/>
            <person name="Pasculle A.W."/>
            <person name="Nierman W.C."/>
            <person name="Driscoll E."/>
            <person name="Cumbie R."/>
            <person name="Clancy C.J."/>
            <person name="Dupont C.L."/>
        </authorList>
    </citation>
    <scope>NUCLEOTIDE SEQUENCE</scope>
    <source>
        <strain evidence="1">GL16</strain>
    </source>
</reference>
<protein>
    <submittedName>
        <fullName evidence="1">Uncharacterized protein</fullName>
    </submittedName>
</protein>
<evidence type="ECO:0000313" key="2">
    <source>
        <dbReference type="Proteomes" id="UP000717996"/>
    </source>
</evidence>
<dbReference type="Pfam" id="PF08894">
    <property type="entry name" value="DUF1838"/>
    <property type="match status" value="1"/>
</dbReference>
<dbReference type="OrthoDB" id="899at2759"/>
<dbReference type="InterPro" id="IPR014990">
    <property type="entry name" value="DUF1838"/>
</dbReference>
<dbReference type="AlphaFoldDB" id="A0A9P6YD99"/>
<sequence length="379" mass="43460">MVLPNSQTFIPAMGFQFLSPKQQVKYRPYFQATKCMIILKEQHPNVHACVPLNDGPRHYLEVYITPQNNNNDVFNQGLIFKEANLGAYPRSSLDDTANLKPNHSPLLPKKEVISGLQRSLAIFEYDVSTLLKLRYSTDPNVDTFFQWEGSVFCFIPNEPPKKLFNCVGMNVSRAKIEEGKLWTQGRELTYYLDPVTNEKLNKWDNPWTVVHIANDPIQMALPIQIPLDVRHNTFGGTSSIVTEIPLFYPNPLSHEKFSEFDSGKMYQAGEFFTFKCNTNQLESEETINDVDVNWTRVSRFSPFMKMKDNQGYLIFHCTGHKLPQGSTVNDLHPLLASEINKDKKAYATAPAEYDANAKSVSSWTYFRDNFDRYQQGEAI</sequence>
<accession>A0A9P6YD99</accession>
<proteinExistence type="predicted"/>
<dbReference type="EMBL" id="JAANIT010000664">
    <property type="protein sequence ID" value="KAG1545495.1"/>
    <property type="molecule type" value="Genomic_DNA"/>
</dbReference>
<organism evidence="1 2">
    <name type="scientific">Rhizopus oryzae</name>
    <name type="common">Mucormycosis agent</name>
    <name type="synonym">Rhizopus arrhizus var. delemar</name>
    <dbReference type="NCBI Taxonomy" id="64495"/>
    <lineage>
        <taxon>Eukaryota</taxon>
        <taxon>Fungi</taxon>
        <taxon>Fungi incertae sedis</taxon>
        <taxon>Mucoromycota</taxon>
        <taxon>Mucoromycotina</taxon>
        <taxon>Mucoromycetes</taxon>
        <taxon>Mucorales</taxon>
        <taxon>Mucorineae</taxon>
        <taxon>Rhizopodaceae</taxon>
        <taxon>Rhizopus</taxon>
    </lineage>
</organism>
<name>A0A9P6YD99_RHIOR</name>
<comment type="caution">
    <text evidence="1">The sequence shown here is derived from an EMBL/GenBank/DDBJ whole genome shotgun (WGS) entry which is preliminary data.</text>
</comment>
<dbReference type="Proteomes" id="UP000717996">
    <property type="component" value="Unassembled WGS sequence"/>
</dbReference>
<gene>
    <name evidence="1" type="ORF">G6F51_005438</name>
</gene>